<evidence type="ECO:0000256" key="6">
    <source>
        <dbReference type="ARBA" id="ARBA00048336"/>
    </source>
</evidence>
<accession>A0ABQ7XZD8</accession>
<evidence type="ECO:0000256" key="1">
    <source>
        <dbReference type="ARBA" id="ARBA00004123"/>
    </source>
</evidence>
<feature type="domain" description="FCP1 homology" evidence="7">
    <location>
        <begin position="294"/>
        <end position="442"/>
    </location>
</feature>
<dbReference type="EC" id="3.1.3.16" evidence="2"/>
<dbReference type="InterPro" id="IPR023214">
    <property type="entry name" value="HAD_sf"/>
</dbReference>
<evidence type="ECO:0000256" key="5">
    <source>
        <dbReference type="ARBA" id="ARBA00047761"/>
    </source>
</evidence>
<keyword evidence="9" id="KW-1185">Reference proteome</keyword>
<evidence type="ECO:0000313" key="9">
    <source>
        <dbReference type="Proteomes" id="UP000824890"/>
    </source>
</evidence>
<proteinExistence type="predicted"/>
<dbReference type="PROSITE" id="PS50969">
    <property type="entry name" value="FCP1"/>
    <property type="match status" value="5"/>
</dbReference>
<dbReference type="PANTHER" id="PTHR23081:SF21">
    <property type="entry name" value="RNA POLYMERASE II C-TERMINAL DOMAIN PHOSPHATASE-LIKE-RELATED"/>
    <property type="match status" value="1"/>
</dbReference>
<comment type="caution">
    <text evidence="8">The sequence shown here is derived from an EMBL/GenBank/DDBJ whole genome shotgun (WGS) entry which is preliminary data.</text>
</comment>
<dbReference type="Gene3D" id="3.40.50.1000">
    <property type="entry name" value="HAD superfamily/HAD-like"/>
    <property type="match status" value="5"/>
</dbReference>
<evidence type="ECO:0000256" key="4">
    <source>
        <dbReference type="ARBA" id="ARBA00023242"/>
    </source>
</evidence>
<feature type="domain" description="FCP1 homology" evidence="7">
    <location>
        <begin position="540"/>
        <end position="707"/>
    </location>
</feature>
<evidence type="ECO:0000259" key="7">
    <source>
        <dbReference type="PROSITE" id="PS50969"/>
    </source>
</evidence>
<dbReference type="PANTHER" id="PTHR23081">
    <property type="entry name" value="RNA POLYMERASE II CTD PHOSPHATASE"/>
    <property type="match status" value="1"/>
</dbReference>
<reference evidence="8 9" key="1">
    <citation type="submission" date="2021-05" db="EMBL/GenBank/DDBJ databases">
        <title>Genome Assembly of Synthetic Allotetraploid Brassica napus Reveals Homoeologous Exchanges between Subgenomes.</title>
        <authorList>
            <person name="Davis J.T."/>
        </authorList>
    </citation>
    <scope>NUCLEOTIDE SEQUENCE [LARGE SCALE GENOMIC DNA]</scope>
    <source>
        <strain evidence="9">cv. Da-Ae</strain>
        <tissue evidence="8">Seedling</tissue>
    </source>
</reference>
<gene>
    <name evidence="8" type="ORF">HID58_089556</name>
</gene>
<comment type="catalytic activity">
    <reaction evidence="6">
        <text>O-phospho-L-threonyl-[protein] + H2O = L-threonyl-[protein] + phosphate</text>
        <dbReference type="Rhea" id="RHEA:47004"/>
        <dbReference type="Rhea" id="RHEA-COMP:11060"/>
        <dbReference type="Rhea" id="RHEA-COMP:11605"/>
        <dbReference type="ChEBI" id="CHEBI:15377"/>
        <dbReference type="ChEBI" id="CHEBI:30013"/>
        <dbReference type="ChEBI" id="CHEBI:43474"/>
        <dbReference type="ChEBI" id="CHEBI:61977"/>
        <dbReference type="EC" id="3.1.3.16"/>
    </reaction>
</comment>
<protein>
    <recommendedName>
        <fullName evidence="2">protein-serine/threonine phosphatase</fullName>
        <ecNumber evidence="2">3.1.3.16</ecNumber>
    </recommendedName>
</protein>
<dbReference type="Proteomes" id="UP000824890">
    <property type="component" value="Unassembled WGS sequence"/>
</dbReference>
<dbReference type="InterPro" id="IPR004274">
    <property type="entry name" value="FCP1_dom"/>
</dbReference>
<dbReference type="SUPFAM" id="SSF56784">
    <property type="entry name" value="HAD-like"/>
    <property type="match status" value="5"/>
</dbReference>
<dbReference type="InterPro" id="IPR039189">
    <property type="entry name" value="Fcp1"/>
</dbReference>
<keyword evidence="3" id="KW-0378">Hydrolase</keyword>
<comment type="subcellular location">
    <subcellularLocation>
        <location evidence="1">Nucleus</location>
    </subcellularLocation>
</comment>
<feature type="domain" description="FCP1 homology" evidence="7">
    <location>
        <begin position="56"/>
        <end position="223"/>
    </location>
</feature>
<feature type="domain" description="FCP1 homology" evidence="7">
    <location>
        <begin position="778"/>
        <end position="926"/>
    </location>
</feature>
<evidence type="ECO:0000313" key="8">
    <source>
        <dbReference type="EMBL" id="KAH0861295.1"/>
    </source>
</evidence>
<organism evidence="8 9">
    <name type="scientific">Brassica napus</name>
    <name type="common">Rape</name>
    <dbReference type="NCBI Taxonomy" id="3708"/>
    <lineage>
        <taxon>Eukaryota</taxon>
        <taxon>Viridiplantae</taxon>
        <taxon>Streptophyta</taxon>
        <taxon>Embryophyta</taxon>
        <taxon>Tracheophyta</taxon>
        <taxon>Spermatophyta</taxon>
        <taxon>Magnoliopsida</taxon>
        <taxon>eudicotyledons</taxon>
        <taxon>Gunneridae</taxon>
        <taxon>Pentapetalae</taxon>
        <taxon>rosids</taxon>
        <taxon>malvids</taxon>
        <taxon>Brassicales</taxon>
        <taxon>Brassicaceae</taxon>
        <taxon>Brassiceae</taxon>
        <taxon>Brassica</taxon>
    </lineage>
</organism>
<dbReference type="SMART" id="SM00577">
    <property type="entry name" value="CPDc"/>
    <property type="match status" value="5"/>
</dbReference>
<keyword evidence="4" id="KW-0539">Nucleus</keyword>
<evidence type="ECO:0000256" key="2">
    <source>
        <dbReference type="ARBA" id="ARBA00013081"/>
    </source>
</evidence>
<comment type="catalytic activity">
    <reaction evidence="5">
        <text>O-phospho-L-seryl-[protein] + H2O = L-seryl-[protein] + phosphate</text>
        <dbReference type="Rhea" id="RHEA:20629"/>
        <dbReference type="Rhea" id="RHEA-COMP:9863"/>
        <dbReference type="Rhea" id="RHEA-COMP:11604"/>
        <dbReference type="ChEBI" id="CHEBI:15377"/>
        <dbReference type="ChEBI" id="CHEBI:29999"/>
        <dbReference type="ChEBI" id="CHEBI:43474"/>
        <dbReference type="ChEBI" id="CHEBI:83421"/>
        <dbReference type="EC" id="3.1.3.16"/>
    </reaction>
</comment>
<evidence type="ECO:0000256" key="3">
    <source>
        <dbReference type="ARBA" id="ARBA00022801"/>
    </source>
</evidence>
<dbReference type="Pfam" id="PF03031">
    <property type="entry name" value="NIF"/>
    <property type="match status" value="5"/>
</dbReference>
<dbReference type="EMBL" id="JAGKQM010000019">
    <property type="protein sequence ID" value="KAH0861295.1"/>
    <property type="molecule type" value="Genomic_DNA"/>
</dbReference>
<name>A0ABQ7XZD8_BRANA</name>
<feature type="domain" description="FCP1 homology" evidence="7">
    <location>
        <begin position="1048"/>
        <end position="1224"/>
    </location>
</feature>
<sequence>MACVHDIVQDGFCTHCKTAVDTQHHAFIPFYYLKNGLEFRPEYVGTMKRHVWMKSLMEKKLTLVLSLHDTLYDSRPVSLLSEKEKYLTVEVESKSDDMWRSKNGMTLCKLRPFAREFLLEANKLFQMHVFEHSHPEHRKEVISLLDPQGTYFGKRIITYRDSEMKNLDLVLAEERGVVILDDKLAHPEFSYAEERIDEDAEDGGLANALELLKEVHRKFFTEKDEDLRDHWVVHRQICRRCKSRVKTNDLARMAQISSPSRDPDCPHRMYCYGQCCRCGYFLDIFEYAPSFSYISSIKLSQIADDDSGLLRDDIFRLPNDDILVKFRPFVRDFLSEAKEFFTMHVFTNYSPDHAKKVVSLLDPHMVYFGNRIITSRDSGGLKSLELVLAEPRGVIVFDYEPRSWRKRDLPNLVIISPKYEYFKANSSNKVVDGVLAKALNFFKNNKVFELEGKRENGEDMAVLLTNLKALHELFFNGGYHDLNHMACVHDIVQDGFCTHCKRAVDTQHHAFIPFYYLKNGLEFRPEYVGTMKRHVWMKSLMEKKLTLVLSLHDTLYDSRPVSLLSEKEKYLTVEVESKSDDMWRSKNGMTLCKLRPFAREFLLEANKLFQMHVFEHSHPEHRKEVISLLDPQGTYFGKRIITYRDSEMKNLDLVLAEERGVVILDDKLAHPEFSYAEERIDEDAEDGGLANALELLKEVHRKFFTEKDEDLRDHWVVHRQICRRCKSRVKTNDLARMAQISSPSRDPDCPHRMYCYGQCCRCGYFLDIFEYAPSFSYISSIKLSQIADDDSGLLRDDIFRLPNDDILVKFRPFVRDFLSEAKEFFTMHVFTNYSPDHAKKVVSLLDPHMVYFGNRIITSRDSGGLKSLELVLAEPRGVIVFDYEPRSWRKRDLPNLVIISPKYEYFKANSSNKVVDGVLAKALNFFKNNKVFELEGKRENGEDMAVLLTNLKALHELFFNGGYHDTSVLEYLMFPIIYRNYRVSSFPVRVDHMACVHDIVQDGFCTHCKRAVDTQHHAFIPFYYLKNGLEFRPEYVGTMKRHVWMKSLMEKKLTLVLSLHDTLYDSRPVSLLSEKEKYLTKSSQSPMICGDQKRHDLCKLRPFAREFLLEANKLFQMHVFEHSHPEHRKEVISLLDPQGTYFGKRIITYRDSEMKNLDLVLAEERGLSSSTISSQFSYAEERIDEDAEDGGLANALELLKEVHRKFFTEKDEDLRDVRALLFPLES</sequence>
<dbReference type="InterPro" id="IPR036412">
    <property type="entry name" value="HAD-like_sf"/>
</dbReference>